<dbReference type="InterPro" id="IPR005171">
    <property type="entry name" value="Cyt_c_oxidase_su4_prok"/>
</dbReference>
<evidence type="ECO:0000256" key="12">
    <source>
        <dbReference type="ARBA" id="ARBA00031887"/>
    </source>
</evidence>
<evidence type="ECO:0000256" key="11">
    <source>
        <dbReference type="ARBA" id="ARBA00030211"/>
    </source>
</evidence>
<name>A0A366F870_9HYPH</name>
<dbReference type="GO" id="GO:0009319">
    <property type="term" value="C:cytochrome o ubiquinol oxidase complex"/>
    <property type="evidence" value="ECO:0007669"/>
    <property type="project" value="TreeGrafter"/>
</dbReference>
<comment type="function">
    <text evidence="9">Cytochrome bo(3) ubiquinol terminal oxidase is the component of the aerobic respiratory chain of E.coli that predominates when cells are grown at high aeration. Has proton pump activity across the membrane in addition to electron transfer, pumping 2 protons/electron.</text>
</comment>
<gene>
    <name evidence="15" type="ORF">DFR50_120105</name>
</gene>
<comment type="subcellular location">
    <subcellularLocation>
        <location evidence="1">Cell membrane</location>
        <topology evidence="1">Multi-pass membrane protein</topology>
    </subcellularLocation>
</comment>
<evidence type="ECO:0000256" key="13">
    <source>
        <dbReference type="ARBA" id="ARBA00032185"/>
    </source>
</evidence>
<dbReference type="AlphaFoldDB" id="A0A366F870"/>
<evidence type="ECO:0000256" key="3">
    <source>
        <dbReference type="ARBA" id="ARBA00011700"/>
    </source>
</evidence>
<keyword evidence="7 14" id="KW-1133">Transmembrane helix</keyword>
<evidence type="ECO:0000313" key="15">
    <source>
        <dbReference type="EMBL" id="RBP09905.1"/>
    </source>
</evidence>
<keyword evidence="16" id="KW-1185">Reference proteome</keyword>
<accession>A0A366F870</accession>
<dbReference type="PANTHER" id="PTHR36835">
    <property type="entry name" value="CYTOCHROME BO(3) UBIQUINOL OXIDASE SUBUNIT 4"/>
    <property type="match status" value="1"/>
</dbReference>
<dbReference type="GO" id="GO:0019646">
    <property type="term" value="P:aerobic electron transport chain"/>
    <property type="evidence" value="ECO:0007669"/>
    <property type="project" value="TreeGrafter"/>
</dbReference>
<dbReference type="GO" id="GO:0015078">
    <property type="term" value="F:proton transmembrane transporter activity"/>
    <property type="evidence" value="ECO:0007669"/>
    <property type="project" value="TreeGrafter"/>
</dbReference>
<evidence type="ECO:0000256" key="1">
    <source>
        <dbReference type="ARBA" id="ARBA00004651"/>
    </source>
</evidence>
<comment type="similarity">
    <text evidence="2">Belongs to the cytochrome c oxidase bacterial subunit 4 family.</text>
</comment>
<comment type="caution">
    <text evidence="15">The sequence shown here is derived from an EMBL/GenBank/DDBJ whole genome shotgun (WGS) entry which is preliminary data.</text>
</comment>
<dbReference type="EMBL" id="QNRK01000020">
    <property type="protein sequence ID" value="RBP09905.1"/>
    <property type="molecule type" value="Genomic_DNA"/>
</dbReference>
<dbReference type="GO" id="GO:0005886">
    <property type="term" value="C:plasma membrane"/>
    <property type="evidence" value="ECO:0007669"/>
    <property type="project" value="UniProtKB-SubCell"/>
</dbReference>
<dbReference type="PANTHER" id="PTHR36835:SF1">
    <property type="entry name" value="CYTOCHROME BO(3) UBIQUINOL OXIDASE SUBUNIT 4"/>
    <property type="match status" value="1"/>
</dbReference>
<dbReference type="Pfam" id="PF03626">
    <property type="entry name" value="COX4_pro"/>
    <property type="match status" value="1"/>
</dbReference>
<evidence type="ECO:0000256" key="7">
    <source>
        <dbReference type="ARBA" id="ARBA00022989"/>
    </source>
</evidence>
<feature type="transmembrane region" description="Helical" evidence="14">
    <location>
        <begin position="116"/>
        <end position="140"/>
    </location>
</feature>
<evidence type="ECO:0000256" key="6">
    <source>
        <dbReference type="ARBA" id="ARBA00022692"/>
    </source>
</evidence>
<dbReference type="GO" id="GO:0009486">
    <property type="term" value="F:cytochrome bo3 ubiquinol oxidase activity"/>
    <property type="evidence" value="ECO:0007669"/>
    <property type="project" value="TreeGrafter"/>
</dbReference>
<feature type="transmembrane region" description="Helical" evidence="14">
    <location>
        <begin position="84"/>
        <end position="104"/>
    </location>
</feature>
<evidence type="ECO:0000256" key="5">
    <source>
        <dbReference type="ARBA" id="ARBA00022475"/>
    </source>
</evidence>
<keyword evidence="5" id="KW-1003">Cell membrane</keyword>
<dbReference type="RefSeq" id="WP_245427919.1">
    <property type="nucleotide sequence ID" value="NZ_QNRK01000020.1"/>
</dbReference>
<keyword evidence="6 14" id="KW-0812">Transmembrane</keyword>
<dbReference type="Proteomes" id="UP000253529">
    <property type="component" value="Unassembled WGS sequence"/>
</dbReference>
<evidence type="ECO:0000256" key="14">
    <source>
        <dbReference type="SAM" id="Phobius"/>
    </source>
</evidence>
<protein>
    <recommendedName>
        <fullName evidence="4">Cytochrome bo(3) ubiquinol oxidase subunit 4</fullName>
    </recommendedName>
    <alternativeName>
        <fullName evidence="13">Cytochrome o ubiquinol oxidase subunit 4</fullName>
    </alternativeName>
    <alternativeName>
        <fullName evidence="10">Oxidase bo(3) subunit 4</fullName>
    </alternativeName>
    <alternativeName>
        <fullName evidence="11">Ubiquinol oxidase polypeptide IV</fullName>
    </alternativeName>
    <alternativeName>
        <fullName evidence="12">Ubiquinol oxidase subunit 4</fullName>
    </alternativeName>
</protein>
<feature type="transmembrane region" description="Helical" evidence="14">
    <location>
        <begin position="17"/>
        <end position="33"/>
    </location>
</feature>
<evidence type="ECO:0000256" key="2">
    <source>
        <dbReference type="ARBA" id="ARBA00008079"/>
    </source>
</evidence>
<evidence type="ECO:0000256" key="10">
    <source>
        <dbReference type="ARBA" id="ARBA00030071"/>
    </source>
</evidence>
<feature type="transmembrane region" description="Helical" evidence="14">
    <location>
        <begin position="53"/>
        <end position="72"/>
    </location>
</feature>
<dbReference type="InterPro" id="IPR050968">
    <property type="entry name" value="Cytochrome_c_oxidase_bac_sub4"/>
</dbReference>
<sequence length="145" mass="15869">MSGSNDAKPDRPGSSPVLYWLALLAAVVLAILWRPSPAIDPIAKPTESKRDEIRSYAIGYGLALALTGAAFATVRWPSFDAETSLAIVLGLALVQMGVHFRFFLHISLRKSARADLQLILFSTLIVILMVSGTLVVLFNLRERMM</sequence>
<reference evidence="15 16" key="1">
    <citation type="submission" date="2018-06" db="EMBL/GenBank/DDBJ databases">
        <title>Genomic Encyclopedia of Type Strains, Phase IV (KMG-IV): sequencing the most valuable type-strain genomes for metagenomic binning, comparative biology and taxonomic classification.</title>
        <authorList>
            <person name="Goeker M."/>
        </authorList>
    </citation>
    <scope>NUCLEOTIDE SEQUENCE [LARGE SCALE GENOMIC DNA]</scope>
    <source>
        <strain evidence="15 16">DSM 24875</strain>
    </source>
</reference>
<evidence type="ECO:0000256" key="9">
    <source>
        <dbReference type="ARBA" id="ARBA00025694"/>
    </source>
</evidence>
<comment type="subunit">
    <text evidence="3">Heterooctamer of two A chains, two B chains, two C chains and two D chains.</text>
</comment>
<evidence type="ECO:0000313" key="16">
    <source>
        <dbReference type="Proteomes" id="UP000253529"/>
    </source>
</evidence>
<evidence type="ECO:0000256" key="8">
    <source>
        <dbReference type="ARBA" id="ARBA00023136"/>
    </source>
</evidence>
<proteinExistence type="inferred from homology"/>
<organism evidence="15 16">
    <name type="scientific">Roseiarcus fermentans</name>
    <dbReference type="NCBI Taxonomy" id="1473586"/>
    <lineage>
        <taxon>Bacteria</taxon>
        <taxon>Pseudomonadati</taxon>
        <taxon>Pseudomonadota</taxon>
        <taxon>Alphaproteobacteria</taxon>
        <taxon>Hyphomicrobiales</taxon>
        <taxon>Roseiarcaceae</taxon>
        <taxon>Roseiarcus</taxon>
    </lineage>
</organism>
<dbReference type="GO" id="GO:0015990">
    <property type="term" value="P:electron transport coupled proton transport"/>
    <property type="evidence" value="ECO:0007669"/>
    <property type="project" value="TreeGrafter"/>
</dbReference>
<keyword evidence="8 14" id="KW-0472">Membrane</keyword>
<evidence type="ECO:0000256" key="4">
    <source>
        <dbReference type="ARBA" id="ARBA00014689"/>
    </source>
</evidence>